<reference evidence="4" key="1">
    <citation type="submission" date="2023-07" db="EMBL/GenBank/DDBJ databases">
        <title>Chromosome-level genome assembly of Artemia franciscana.</title>
        <authorList>
            <person name="Jo E."/>
        </authorList>
    </citation>
    <scope>NUCLEOTIDE SEQUENCE</scope>
    <source>
        <tissue evidence="4">Whole body</tissue>
    </source>
</reference>
<feature type="signal peptide" evidence="3">
    <location>
        <begin position="1"/>
        <end position="23"/>
    </location>
</feature>
<protein>
    <recommendedName>
        <fullName evidence="6">Protein sleepless</fullName>
    </recommendedName>
</protein>
<evidence type="ECO:0000313" key="5">
    <source>
        <dbReference type="Proteomes" id="UP001187531"/>
    </source>
</evidence>
<accession>A0AA88ID50</accession>
<proteinExistence type="predicted"/>
<comment type="caution">
    <text evidence="4">The sequence shown here is derived from an EMBL/GenBank/DDBJ whole genome shotgun (WGS) entry which is preliminary data.</text>
</comment>
<dbReference type="InterPro" id="IPR050975">
    <property type="entry name" value="Sleep_regulator"/>
</dbReference>
<dbReference type="GO" id="GO:0032222">
    <property type="term" value="P:regulation of synaptic transmission, cholinergic"/>
    <property type="evidence" value="ECO:0007669"/>
    <property type="project" value="InterPro"/>
</dbReference>
<dbReference type="InterPro" id="IPR031424">
    <property type="entry name" value="QVR-like"/>
</dbReference>
<evidence type="ECO:0000313" key="4">
    <source>
        <dbReference type="EMBL" id="KAK2725943.1"/>
    </source>
</evidence>
<organism evidence="4 5">
    <name type="scientific">Artemia franciscana</name>
    <name type="common">Brine shrimp</name>
    <name type="synonym">Artemia sanfranciscana</name>
    <dbReference type="NCBI Taxonomy" id="6661"/>
    <lineage>
        <taxon>Eukaryota</taxon>
        <taxon>Metazoa</taxon>
        <taxon>Ecdysozoa</taxon>
        <taxon>Arthropoda</taxon>
        <taxon>Crustacea</taxon>
        <taxon>Branchiopoda</taxon>
        <taxon>Anostraca</taxon>
        <taxon>Artemiidae</taxon>
        <taxon>Artemia</taxon>
    </lineage>
</organism>
<keyword evidence="5" id="KW-1185">Reference proteome</keyword>
<evidence type="ECO:0000256" key="1">
    <source>
        <dbReference type="ARBA" id="ARBA00022729"/>
    </source>
</evidence>
<dbReference type="SUPFAM" id="SSF57302">
    <property type="entry name" value="Snake toxin-like"/>
    <property type="match status" value="1"/>
</dbReference>
<keyword evidence="2" id="KW-0325">Glycoprotein</keyword>
<feature type="chain" id="PRO_5041639030" description="Protein sleepless" evidence="3">
    <location>
        <begin position="24"/>
        <end position="142"/>
    </location>
</feature>
<dbReference type="Proteomes" id="UP001187531">
    <property type="component" value="Unassembled WGS sequence"/>
</dbReference>
<evidence type="ECO:0000256" key="3">
    <source>
        <dbReference type="SAM" id="SignalP"/>
    </source>
</evidence>
<dbReference type="InterPro" id="IPR045860">
    <property type="entry name" value="Snake_toxin-like_sf"/>
</dbReference>
<gene>
    <name evidence="4" type="ORF">QYM36_000429</name>
</gene>
<dbReference type="EMBL" id="JAVRJZ010000002">
    <property type="protein sequence ID" value="KAK2725943.1"/>
    <property type="molecule type" value="Genomic_DNA"/>
</dbReference>
<dbReference type="PANTHER" id="PTHR33562">
    <property type="entry name" value="ATILLA, ISOFORM B-RELATED-RELATED"/>
    <property type="match status" value="1"/>
</dbReference>
<dbReference type="AlphaFoldDB" id="A0AA88ID50"/>
<name>A0AA88ID50_ARTSF</name>
<dbReference type="Pfam" id="PF17064">
    <property type="entry name" value="QVR"/>
    <property type="match status" value="1"/>
</dbReference>
<dbReference type="GO" id="GO:0030431">
    <property type="term" value="P:sleep"/>
    <property type="evidence" value="ECO:0007669"/>
    <property type="project" value="InterPro"/>
</dbReference>
<evidence type="ECO:0008006" key="6">
    <source>
        <dbReference type="Google" id="ProtNLM"/>
    </source>
</evidence>
<dbReference type="PANTHER" id="PTHR33562:SF2">
    <property type="entry name" value="PROTEIN QUIVER"/>
    <property type="match status" value="1"/>
</dbReference>
<sequence>MDEHYIFPLFIVMFLSQNNLCNALKCYDCNSAFDPRCGENFDNSTIALVDCDQRQANIPGMKDQKATICRRVIENVGVEGTERIIRSCGWLEDEGMEDCFRKSTPGVKYNYCICRTDACNSVGVNALFPSLLVLTILIKMLN</sequence>
<evidence type="ECO:0000256" key="2">
    <source>
        <dbReference type="ARBA" id="ARBA00023180"/>
    </source>
</evidence>
<keyword evidence="1 3" id="KW-0732">Signal</keyword>